<accession>A0A6M4GT10</accession>
<dbReference type="Gene3D" id="3.30.565.10">
    <property type="entry name" value="Histidine kinase-like ATPase, C-terminal domain"/>
    <property type="match status" value="1"/>
</dbReference>
<dbReference type="InterPro" id="IPR003661">
    <property type="entry name" value="HisK_dim/P_dom"/>
</dbReference>
<sequence>MRLTYPRSFLSLLLIGFTIVAAPLLFALFSNAVAFERLAAISEQAVLSAVKVTQSSRALTGNVTALERSARQYAVAGEATFLEAYRANRSAFQGAVKQLEEMALTDEQRGELTSLSRQEESIAAAIGRSAPTPDLSIRLASEFAQLSTRAQALVRLGDLVIDEGIEELRVQAVKSRNRVFWLMIAMIPTAILLIASFTFLIAKPISQVSAGIRGLGEGQFARPIRIEGPGDMVRLGEQLDWLRERLVTLEAQKTRFLQHLSHELKTPLTALREGSDLLFSGVVGNLNPEQREIARILQENSIELRRLIEGLLNYSAVHHQASYIDAKIVQLREVVRRVVNDRKLALVAKGIRIELNCENVTAFCDEEKVRVLLDNLMSNAVRFSPERGLISIKLYKDAADAVFEVLDEGPGIPESERDKVFDAFFRGTDAPVSAIKGSGLGLSIVKEYVQLHKGQVEILEGPGAHFRIRIPRKRDMEEAA</sequence>
<dbReference type="SUPFAM" id="SSF47384">
    <property type="entry name" value="Homodimeric domain of signal transducing histidine kinase"/>
    <property type="match status" value="1"/>
</dbReference>
<keyword evidence="5 11" id="KW-0808">Transferase</keyword>
<dbReference type="InterPro" id="IPR005467">
    <property type="entry name" value="His_kinase_dom"/>
</dbReference>
<feature type="transmembrane region" description="Helical" evidence="8">
    <location>
        <begin position="179"/>
        <end position="202"/>
    </location>
</feature>
<dbReference type="EC" id="2.7.13.3" evidence="3"/>
<dbReference type="RefSeq" id="WP_171090622.1">
    <property type="nucleotide sequence ID" value="NZ_CP053069.1"/>
</dbReference>
<keyword evidence="8" id="KW-1133">Transmembrane helix</keyword>
<keyword evidence="8" id="KW-0812">Transmembrane</keyword>
<keyword evidence="7" id="KW-0902">Two-component regulatory system</keyword>
<dbReference type="PANTHER" id="PTHR43711:SF28">
    <property type="entry name" value="SENSOR HISTIDINE KINASE YXDK"/>
    <property type="match status" value="1"/>
</dbReference>
<evidence type="ECO:0000256" key="7">
    <source>
        <dbReference type="ARBA" id="ARBA00023012"/>
    </source>
</evidence>
<dbReference type="Pfam" id="PF00512">
    <property type="entry name" value="HisKA"/>
    <property type="match status" value="1"/>
</dbReference>
<comment type="subcellular location">
    <subcellularLocation>
        <location evidence="2">Cell inner membrane</location>
        <topology evidence="2">Multi-pass membrane protein</topology>
    </subcellularLocation>
</comment>
<keyword evidence="12" id="KW-1185">Reference proteome</keyword>
<dbReference type="InterPro" id="IPR050736">
    <property type="entry name" value="Sensor_HK_Regulatory"/>
</dbReference>
<dbReference type="Gene3D" id="1.10.287.130">
    <property type="match status" value="1"/>
</dbReference>
<keyword evidence="4" id="KW-0597">Phosphoprotein</keyword>
<dbReference type="InterPro" id="IPR036097">
    <property type="entry name" value="HisK_dim/P_sf"/>
</dbReference>
<evidence type="ECO:0000256" key="2">
    <source>
        <dbReference type="ARBA" id="ARBA00004429"/>
    </source>
</evidence>
<evidence type="ECO:0000313" key="12">
    <source>
        <dbReference type="Proteomes" id="UP000501534"/>
    </source>
</evidence>
<dbReference type="InterPro" id="IPR004358">
    <property type="entry name" value="Sig_transdc_His_kin-like_C"/>
</dbReference>
<dbReference type="InterPro" id="IPR003594">
    <property type="entry name" value="HATPase_dom"/>
</dbReference>
<dbReference type="PANTHER" id="PTHR43711">
    <property type="entry name" value="TWO-COMPONENT HISTIDINE KINASE"/>
    <property type="match status" value="1"/>
</dbReference>
<evidence type="ECO:0000256" key="6">
    <source>
        <dbReference type="ARBA" id="ARBA00022777"/>
    </source>
</evidence>
<evidence type="ECO:0000256" key="5">
    <source>
        <dbReference type="ARBA" id="ARBA00022679"/>
    </source>
</evidence>
<evidence type="ECO:0000256" key="3">
    <source>
        <dbReference type="ARBA" id="ARBA00012438"/>
    </source>
</evidence>
<proteinExistence type="predicted"/>
<dbReference type="FunFam" id="3.30.565.10:FF:000006">
    <property type="entry name" value="Sensor histidine kinase WalK"/>
    <property type="match status" value="1"/>
</dbReference>
<evidence type="ECO:0000259" key="9">
    <source>
        <dbReference type="PROSITE" id="PS50109"/>
    </source>
</evidence>
<dbReference type="PROSITE" id="PS50109">
    <property type="entry name" value="HIS_KIN"/>
    <property type="match status" value="1"/>
</dbReference>
<dbReference type="Pfam" id="PF02518">
    <property type="entry name" value="HATPase_c"/>
    <property type="match status" value="1"/>
</dbReference>
<name>A0A6M4GT10_9PROT</name>
<protein>
    <recommendedName>
        <fullName evidence="3">histidine kinase</fullName>
        <ecNumber evidence="3">2.7.13.3</ecNumber>
    </recommendedName>
</protein>
<dbReference type="GO" id="GO:0005886">
    <property type="term" value="C:plasma membrane"/>
    <property type="evidence" value="ECO:0007669"/>
    <property type="project" value="UniProtKB-SubCell"/>
</dbReference>
<evidence type="ECO:0000256" key="8">
    <source>
        <dbReference type="SAM" id="Phobius"/>
    </source>
</evidence>
<dbReference type="EMBL" id="CP053069">
    <property type="protein sequence ID" value="QJR10246.1"/>
    <property type="molecule type" value="Genomic_DNA"/>
</dbReference>
<dbReference type="InterPro" id="IPR003660">
    <property type="entry name" value="HAMP_dom"/>
</dbReference>
<evidence type="ECO:0000313" key="11">
    <source>
        <dbReference type="EMBL" id="QJR10246.1"/>
    </source>
</evidence>
<organism evidence="11 12">
    <name type="scientific">Usitatibacter rugosus</name>
    <dbReference type="NCBI Taxonomy" id="2732067"/>
    <lineage>
        <taxon>Bacteria</taxon>
        <taxon>Pseudomonadati</taxon>
        <taxon>Pseudomonadota</taxon>
        <taxon>Betaproteobacteria</taxon>
        <taxon>Nitrosomonadales</taxon>
        <taxon>Usitatibacteraceae</taxon>
        <taxon>Usitatibacter</taxon>
    </lineage>
</organism>
<dbReference type="AlphaFoldDB" id="A0A6M4GT10"/>
<dbReference type="KEGG" id="uru:DSM104443_01300"/>
<dbReference type="PROSITE" id="PS50885">
    <property type="entry name" value="HAMP"/>
    <property type="match status" value="1"/>
</dbReference>
<evidence type="ECO:0000256" key="1">
    <source>
        <dbReference type="ARBA" id="ARBA00000085"/>
    </source>
</evidence>
<gene>
    <name evidence="11" type="primary">qseE</name>
    <name evidence="11" type="ORF">DSM104443_01300</name>
</gene>
<keyword evidence="8" id="KW-0472">Membrane</keyword>
<dbReference type="PRINTS" id="PR00344">
    <property type="entry name" value="BCTRLSENSOR"/>
</dbReference>
<dbReference type="SUPFAM" id="SSF55874">
    <property type="entry name" value="ATPase domain of HSP90 chaperone/DNA topoisomerase II/histidine kinase"/>
    <property type="match status" value="1"/>
</dbReference>
<evidence type="ECO:0000259" key="10">
    <source>
        <dbReference type="PROSITE" id="PS50885"/>
    </source>
</evidence>
<comment type="catalytic activity">
    <reaction evidence="1">
        <text>ATP + protein L-histidine = ADP + protein N-phospho-L-histidine.</text>
        <dbReference type="EC" id="2.7.13.3"/>
    </reaction>
</comment>
<feature type="domain" description="Histidine kinase" evidence="9">
    <location>
        <begin position="259"/>
        <end position="474"/>
    </location>
</feature>
<dbReference type="InterPro" id="IPR036890">
    <property type="entry name" value="HATPase_C_sf"/>
</dbReference>
<feature type="domain" description="HAMP" evidence="10">
    <location>
        <begin position="199"/>
        <end position="251"/>
    </location>
</feature>
<reference evidence="11 12" key="1">
    <citation type="submission" date="2020-04" db="EMBL/GenBank/DDBJ databases">
        <title>Usitatibacter rugosus gen. nov., sp. nov. and Usitatibacter palustris sp. nov., novel members of Usitatibacteraceae fam. nov. within the order Nitrosomonadales isolated from soil.</title>
        <authorList>
            <person name="Huber K.J."/>
            <person name="Neumann-Schaal M."/>
            <person name="Geppert A."/>
            <person name="Luckner M."/>
            <person name="Wanner G."/>
            <person name="Overmann J."/>
        </authorList>
    </citation>
    <scope>NUCLEOTIDE SEQUENCE [LARGE SCALE GENOMIC DNA]</scope>
    <source>
        <strain evidence="11 12">0125_3</strain>
    </source>
</reference>
<dbReference type="GO" id="GO:0000155">
    <property type="term" value="F:phosphorelay sensor kinase activity"/>
    <property type="evidence" value="ECO:0007669"/>
    <property type="project" value="InterPro"/>
</dbReference>
<keyword evidence="6 11" id="KW-0418">Kinase</keyword>
<dbReference type="SMART" id="SM00387">
    <property type="entry name" value="HATPase_c"/>
    <property type="match status" value="1"/>
</dbReference>
<dbReference type="Proteomes" id="UP000501534">
    <property type="component" value="Chromosome"/>
</dbReference>
<evidence type="ECO:0000256" key="4">
    <source>
        <dbReference type="ARBA" id="ARBA00022553"/>
    </source>
</evidence>
<dbReference type="SMART" id="SM00388">
    <property type="entry name" value="HisKA"/>
    <property type="match status" value="1"/>
</dbReference>
<dbReference type="CDD" id="cd00082">
    <property type="entry name" value="HisKA"/>
    <property type="match status" value="1"/>
</dbReference>